<organism evidence="3 4">
    <name type="scientific">Cylindrobasidium torrendii FP15055 ss-10</name>
    <dbReference type="NCBI Taxonomy" id="1314674"/>
    <lineage>
        <taxon>Eukaryota</taxon>
        <taxon>Fungi</taxon>
        <taxon>Dikarya</taxon>
        <taxon>Basidiomycota</taxon>
        <taxon>Agaricomycotina</taxon>
        <taxon>Agaricomycetes</taxon>
        <taxon>Agaricomycetidae</taxon>
        <taxon>Agaricales</taxon>
        <taxon>Marasmiineae</taxon>
        <taxon>Physalacriaceae</taxon>
        <taxon>Cylindrobasidium</taxon>
    </lineage>
</organism>
<keyword evidence="1" id="KW-0175">Coiled coil</keyword>
<proteinExistence type="predicted"/>
<protein>
    <recommendedName>
        <fullName evidence="5">Kinetochore protein Spc24</fullName>
    </recommendedName>
</protein>
<evidence type="ECO:0000313" key="4">
    <source>
        <dbReference type="Proteomes" id="UP000054007"/>
    </source>
</evidence>
<evidence type="ECO:0000313" key="3">
    <source>
        <dbReference type="EMBL" id="KIY67083.1"/>
    </source>
</evidence>
<keyword evidence="4" id="KW-1185">Reference proteome</keyword>
<feature type="coiled-coil region" evidence="1">
    <location>
        <begin position="65"/>
        <end position="113"/>
    </location>
</feature>
<reference evidence="3 4" key="1">
    <citation type="journal article" date="2015" name="Fungal Genet. Biol.">
        <title>Evolution of novel wood decay mechanisms in Agaricales revealed by the genome sequences of Fistulina hepatica and Cylindrobasidium torrendii.</title>
        <authorList>
            <person name="Floudas D."/>
            <person name="Held B.W."/>
            <person name="Riley R."/>
            <person name="Nagy L.G."/>
            <person name="Koehler G."/>
            <person name="Ransdell A.S."/>
            <person name="Younus H."/>
            <person name="Chow J."/>
            <person name="Chiniquy J."/>
            <person name="Lipzen A."/>
            <person name="Tritt A."/>
            <person name="Sun H."/>
            <person name="Haridas S."/>
            <person name="LaButti K."/>
            <person name="Ohm R.A."/>
            <person name="Kues U."/>
            <person name="Blanchette R.A."/>
            <person name="Grigoriev I.V."/>
            <person name="Minto R.E."/>
            <person name="Hibbett D.S."/>
        </authorList>
    </citation>
    <scope>NUCLEOTIDE SEQUENCE [LARGE SCALE GENOMIC DNA]</scope>
    <source>
        <strain evidence="3 4">FP15055 ss-10</strain>
    </source>
</reference>
<gene>
    <name evidence="3" type="ORF">CYLTODRAFT_422854</name>
</gene>
<evidence type="ECO:0000256" key="2">
    <source>
        <dbReference type="SAM" id="MobiDB-lite"/>
    </source>
</evidence>
<dbReference type="EMBL" id="KN880535">
    <property type="protein sequence ID" value="KIY67083.1"/>
    <property type="molecule type" value="Genomic_DNA"/>
</dbReference>
<feature type="compositionally biased region" description="Low complexity" evidence="2">
    <location>
        <begin position="1"/>
        <end position="11"/>
    </location>
</feature>
<dbReference type="Proteomes" id="UP000054007">
    <property type="component" value="Unassembled WGS sequence"/>
</dbReference>
<name>A0A0D7B928_9AGAR</name>
<evidence type="ECO:0008006" key="5">
    <source>
        <dbReference type="Google" id="ProtNLM"/>
    </source>
</evidence>
<evidence type="ECO:0000256" key="1">
    <source>
        <dbReference type="SAM" id="Coils"/>
    </source>
</evidence>
<accession>A0A0D7B928</accession>
<sequence length="155" mass="17123">MTQSAASSPCPSHAPSPAPLSAEQERLLRLCLASTATLLRESRMEVLTATERELALVTDTIREDNNELHAEINALRMKNEEEEGLRVTLQTELAELREEVKTIAEEQEFARIRGRGDIRMTVTKVSEVEALTIGPGDKRVQMHGMEGGMVVDLAV</sequence>
<dbReference type="AlphaFoldDB" id="A0A0D7B928"/>
<feature type="region of interest" description="Disordered" evidence="2">
    <location>
        <begin position="1"/>
        <end position="21"/>
    </location>
</feature>